<evidence type="ECO:0000256" key="2">
    <source>
        <dbReference type="ARBA" id="ARBA00023125"/>
    </source>
</evidence>
<evidence type="ECO:0000256" key="3">
    <source>
        <dbReference type="ARBA" id="ARBA00023163"/>
    </source>
</evidence>
<dbReference type="InterPro" id="IPR009057">
    <property type="entry name" value="Homeodomain-like_sf"/>
</dbReference>
<evidence type="ECO:0000313" key="5">
    <source>
        <dbReference type="EMBL" id="MFC6016466.1"/>
    </source>
</evidence>
<dbReference type="Gene3D" id="1.10.10.60">
    <property type="entry name" value="Homeodomain-like"/>
    <property type="match status" value="2"/>
</dbReference>
<dbReference type="SUPFAM" id="SSF51215">
    <property type="entry name" value="Regulatory protein AraC"/>
    <property type="match status" value="1"/>
</dbReference>
<dbReference type="PANTHER" id="PTHR46796:SF2">
    <property type="entry name" value="TRANSCRIPTIONAL REGULATORY PROTEIN"/>
    <property type="match status" value="1"/>
</dbReference>
<dbReference type="PRINTS" id="PR00032">
    <property type="entry name" value="HTHARAC"/>
</dbReference>
<keyword evidence="6" id="KW-1185">Reference proteome</keyword>
<dbReference type="InterPro" id="IPR020449">
    <property type="entry name" value="Tscrpt_reg_AraC-type_HTH"/>
</dbReference>
<dbReference type="Pfam" id="PF12833">
    <property type="entry name" value="HTH_18"/>
    <property type="match status" value="1"/>
</dbReference>
<dbReference type="InterPro" id="IPR018060">
    <property type="entry name" value="HTH_AraC"/>
</dbReference>
<dbReference type="RefSeq" id="WP_377419846.1">
    <property type="nucleotide sequence ID" value="NZ_JBHSPR010000007.1"/>
</dbReference>
<dbReference type="EMBL" id="JBHSPR010000007">
    <property type="protein sequence ID" value="MFC6016466.1"/>
    <property type="molecule type" value="Genomic_DNA"/>
</dbReference>
<dbReference type="Pfam" id="PF02311">
    <property type="entry name" value="AraC_binding"/>
    <property type="match status" value="1"/>
</dbReference>
<reference evidence="6" key="1">
    <citation type="journal article" date="2019" name="Int. J. Syst. Evol. Microbiol.">
        <title>The Global Catalogue of Microorganisms (GCM) 10K type strain sequencing project: providing services to taxonomists for standard genome sequencing and annotation.</title>
        <authorList>
            <consortium name="The Broad Institute Genomics Platform"/>
            <consortium name="The Broad Institute Genome Sequencing Center for Infectious Disease"/>
            <person name="Wu L."/>
            <person name="Ma J."/>
        </authorList>
    </citation>
    <scope>NUCLEOTIDE SEQUENCE [LARGE SCALE GENOMIC DNA]</scope>
    <source>
        <strain evidence="6">ZS-35-S2</strain>
    </source>
</reference>
<evidence type="ECO:0000256" key="1">
    <source>
        <dbReference type="ARBA" id="ARBA00023015"/>
    </source>
</evidence>
<dbReference type="InterPro" id="IPR037923">
    <property type="entry name" value="HTH-like"/>
</dbReference>
<evidence type="ECO:0000259" key="4">
    <source>
        <dbReference type="PROSITE" id="PS01124"/>
    </source>
</evidence>
<gene>
    <name evidence="5" type="ORF">ACFP2T_09670</name>
</gene>
<evidence type="ECO:0000313" key="6">
    <source>
        <dbReference type="Proteomes" id="UP001596203"/>
    </source>
</evidence>
<feature type="domain" description="HTH araC/xylS-type" evidence="4">
    <location>
        <begin position="210"/>
        <end position="307"/>
    </location>
</feature>
<dbReference type="PANTHER" id="PTHR46796">
    <property type="entry name" value="HTH-TYPE TRANSCRIPTIONAL ACTIVATOR RHAS-RELATED"/>
    <property type="match status" value="1"/>
</dbReference>
<proteinExistence type="predicted"/>
<accession>A0ABW1K427</accession>
<comment type="caution">
    <text evidence="5">The sequence shown here is derived from an EMBL/GenBank/DDBJ whole genome shotgun (WGS) entry which is preliminary data.</text>
</comment>
<dbReference type="Proteomes" id="UP001596203">
    <property type="component" value="Unassembled WGS sequence"/>
</dbReference>
<keyword evidence="3" id="KW-0804">Transcription</keyword>
<protein>
    <submittedName>
        <fullName evidence="5">Helix-turn-helix domain-containing protein</fullName>
    </submittedName>
</protein>
<keyword evidence="1" id="KW-0805">Transcription regulation</keyword>
<keyword evidence="2" id="KW-0238">DNA-binding</keyword>
<name>A0ABW1K427_9ACTN</name>
<dbReference type="SMART" id="SM00342">
    <property type="entry name" value="HTH_ARAC"/>
    <property type="match status" value="1"/>
</dbReference>
<dbReference type="PROSITE" id="PS01124">
    <property type="entry name" value="HTH_ARAC_FAMILY_2"/>
    <property type="match status" value="1"/>
</dbReference>
<dbReference type="InterPro" id="IPR050204">
    <property type="entry name" value="AraC_XylS_family_regulators"/>
</dbReference>
<dbReference type="SUPFAM" id="SSF46689">
    <property type="entry name" value="Homeodomain-like"/>
    <property type="match status" value="2"/>
</dbReference>
<organism evidence="5 6">
    <name type="scientific">Plantactinospora solaniradicis</name>
    <dbReference type="NCBI Taxonomy" id="1723736"/>
    <lineage>
        <taxon>Bacteria</taxon>
        <taxon>Bacillati</taxon>
        <taxon>Actinomycetota</taxon>
        <taxon>Actinomycetes</taxon>
        <taxon>Micromonosporales</taxon>
        <taxon>Micromonosporaceae</taxon>
        <taxon>Plantactinospora</taxon>
    </lineage>
</organism>
<sequence>MRSEQVRNEHRGAATYRLRRAGHAKGDGAVPTRVGEPQIEAWTVDDVVLERYRYGPGPRVAYPRHAHEEYQLCLNFELPGRVWYDRAWHTVPPRSLTVVASGEVHETRDVDDRVAGGNYRVFYLGPGPVDELATELVGRPAARPSFADLVVPDDDLFHRFSRLHRAYQVGESRLTRDCLLQSALAGLLGRHGGRRPGGGGTTTGARHPVRQARAYLLDNLASNVSLVELARVANLSPYHLARTFTQEFGLSPHAYLLQARINLARRLLLQAGSVTEVAYRTGFYDPSHFTRHFTRLVGMRPGRYARSARTYNRADVAPSYAGDRSGDRRS</sequence>
<dbReference type="InterPro" id="IPR003313">
    <property type="entry name" value="AraC-bd"/>
</dbReference>